<keyword evidence="3" id="KW-1185">Reference proteome</keyword>
<sequence>MTGQPLELRWDTAEVLQAWIEQLPGGYVFTVQDAVSTLELAGRSVRRQLPRFAPDLVTIVPGTGRKARPLQFQRVASLAVLPEPLPAVPSMPLPEDEQDREEEPPADLPEAPAPAPAPAAAVPAEVPTQPDPAGVPSPPEPDTQPTWSLSPRAQVLTLLQERPSLQWYPEEIHACTELTRDVVDRTLNALLIAGVVARTGDARDPAYSLNTTPPQPPLSAESRPPVPLPARLTFDERCMFEALRREPCGLSRRLLGARLNWSNSRTDRVIAALEAFHHIEEVGGRLQVVSPSA</sequence>
<gene>
    <name evidence="2" type="ORF">M8445_17315</name>
</gene>
<keyword evidence="2" id="KW-0614">Plasmid</keyword>
<dbReference type="RefSeq" id="WP_273991474.1">
    <property type="nucleotide sequence ID" value="NZ_BAABQT010000016.1"/>
</dbReference>
<evidence type="ECO:0000256" key="1">
    <source>
        <dbReference type="SAM" id="MobiDB-lite"/>
    </source>
</evidence>
<feature type="region of interest" description="Disordered" evidence="1">
    <location>
        <begin position="203"/>
        <end position="227"/>
    </location>
</feature>
<organism evidence="2 3">
    <name type="scientific">Deinococcus aquaticus</name>
    <dbReference type="NCBI Taxonomy" id="328692"/>
    <lineage>
        <taxon>Bacteria</taxon>
        <taxon>Thermotogati</taxon>
        <taxon>Deinococcota</taxon>
        <taxon>Deinococci</taxon>
        <taxon>Deinococcales</taxon>
        <taxon>Deinococcaceae</taxon>
        <taxon>Deinococcus</taxon>
    </lineage>
</organism>
<feature type="compositionally biased region" description="Low complexity" evidence="1">
    <location>
        <begin position="118"/>
        <end position="127"/>
    </location>
</feature>
<evidence type="ECO:0000313" key="2">
    <source>
        <dbReference type="EMBL" id="WDA60727.1"/>
    </source>
</evidence>
<protein>
    <recommendedName>
        <fullName evidence="4">MarR family transcriptional regulator</fullName>
    </recommendedName>
</protein>
<reference evidence="2 3" key="1">
    <citation type="submission" date="2022-12" db="EMBL/GenBank/DDBJ databases">
        <title>Genome Sequence of Deinococcus aquaticus Type Strain PB314.</title>
        <authorList>
            <person name="Albert C."/>
            <person name="Hill J."/>
            <person name="Boren L."/>
            <person name="Scholz-Ng S."/>
            <person name="Fatema N."/>
            <person name="Grosso R."/>
            <person name="Soboslay E."/>
            <person name="Tuohy J."/>
        </authorList>
    </citation>
    <scope>NUCLEOTIDE SEQUENCE [LARGE SCALE GENOMIC DNA]</scope>
    <source>
        <strain evidence="2 3">PB-314</strain>
        <plasmid evidence="2 3">pDATS02</plasmid>
    </source>
</reference>
<dbReference type="Proteomes" id="UP001217044">
    <property type="component" value="Plasmid pDATS02"/>
</dbReference>
<feature type="compositionally biased region" description="Acidic residues" evidence="1">
    <location>
        <begin position="94"/>
        <end position="105"/>
    </location>
</feature>
<evidence type="ECO:0000313" key="3">
    <source>
        <dbReference type="Proteomes" id="UP001217044"/>
    </source>
</evidence>
<geneLocation type="plasmid" evidence="2 3">
    <name>pDATS02</name>
</geneLocation>
<feature type="region of interest" description="Disordered" evidence="1">
    <location>
        <begin position="84"/>
        <end position="148"/>
    </location>
</feature>
<proteinExistence type="predicted"/>
<feature type="compositionally biased region" description="Pro residues" evidence="1">
    <location>
        <begin position="129"/>
        <end position="142"/>
    </location>
</feature>
<name>A0ABY7V8U1_9DEIO</name>
<accession>A0ABY7V8U1</accession>
<evidence type="ECO:0008006" key="4">
    <source>
        <dbReference type="Google" id="ProtNLM"/>
    </source>
</evidence>
<dbReference type="EMBL" id="CP115167">
    <property type="protein sequence ID" value="WDA60727.1"/>
    <property type="molecule type" value="Genomic_DNA"/>
</dbReference>